<protein>
    <submittedName>
        <fullName evidence="2">Uncharacterized protein</fullName>
    </submittedName>
</protein>
<feature type="region of interest" description="Disordered" evidence="1">
    <location>
        <begin position="215"/>
        <end position="255"/>
    </location>
</feature>
<evidence type="ECO:0000256" key="1">
    <source>
        <dbReference type="SAM" id="MobiDB-lite"/>
    </source>
</evidence>
<dbReference type="Proteomes" id="UP000256970">
    <property type="component" value="Unassembled WGS sequence"/>
</dbReference>
<evidence type="ECO:0000313" key="3">
    <source>
        <dbReference type="Proteomes" id="UP000256970"/>
    </source>
</evidence>
<reference evidence="2 3" key="1">
    <citation type="submission" date="2016-10" db="EMBL/GenBank/DDBJ databases">
        <authorList>
            <person name="Cai Z."/>
        </authorList>
    </citation>
    <scope>NUCLEOTIDE SEQUENCE [LARGE SCALE GENOMIC DNA]</scope>
</reference>
<gene>
    <name evidence="2" type="ORF">BQ4739_LOCUS15439</name>
</gene>
<feature type="region of interest" description="Disordered" evidence="1">
    <location>
        <begin position="1014"/>
        <end position="1034"/>
    </location>
</feature>
<keyword evidence="3" id="KW-1185">Reference proteome</keyword>
<dbReference type="EMBL" id="FNXT01001225">
    <property type="protein sequence ID" value="SZX75134.1"/>
    <property type="molecule type" value="Genomic_DNA"/>
</dbReference>
<dbReference type="AlphaFoldDB" id="A0A383WDQ4"/>
<organism evidence="2 3">
    <name type="scientific">Tetradesmus obliquus</name>
    <name type="common">Green alga</name>
    <name type="synonym">Acutodesmus obliquus</name>
    <dbReference type="NCBI Taxonomy" id="3088"/>
    <lineage>
        <taxon>Eukaryota</taxon>
        <taxon>Viridiplantae</taxon>
        <taxon>Chlorophyta</taxon>
        <taxon>core chlorophytes</taxon>
        <taxon>Chlorophyceae</taxon>
        <taxon>CS clade</taxon>
        <taxon>Sphaeropleales</taxon>
        <taxon>Scenedesmaceae</taxon>
        <taxon>Tetradesmus</taxon>
    </lineage>
</organism>
<feature type="region of interest" description="Disordered" evidence="1">
    <location>
        <begin position="660"/>
        <end position="683"/>
    </location>
</feature>
<accession>A0A383WDQ4</accession>
<feature type="region of interest" description="Disordered" evidence="1">
    <location>
        <begin position="467"/>
        <end position="493"/>
    </location>
</feature>
<feature type="compositionally biased region" description="Low complexity" evidence="1">
    <location>
        <begin position="233"/>
        <end position="255"/>
    </location>
</feature>
<name>A0A383WDQ4_TETOB</name>
<proteinExistence type="predicted"/>
<sequence>MEADEVLCAKVQLEELKAQWQRLQDGRIAFNMLLDDSSQSGVSDDDSEEIALSMQIASLEAYVGSLEGSCNSELQTAASLLDDAAASVLSSEEWELWGLNGALPDLGAGAKVTAPPAAAAAAGAGGIRQPSSQAVSTKLATAAAFDSCEHTGPIHKQVSFSEQHPEVILVPGSMEQRGTDLAATLAGHKPFCRALSWQGAALLLTAQLQQQDGAMQQQQGLGAGFGSSRTRRGSAGSATNAEQQQQQQQQQAEDVAGSSSACSQQLLLLGLKAAGEAGSAAGGRPLQLGQVQLPNLPDDVADTVRANLLQAWAQLVLDCMADLVAYKGSLHGLQAMLQGPLQLLHNSSSEAASAPMTGQYLEAAAEEGAWKLVMISRCLTRLLVRLLVQRQQQAAALAAALAAYDWEVRSAGSGAVAAAARAPAAAGGYWEYLVDDSSSSSSSSSSDAEELQQQGIEAVAAAATGAASCTRQQGHGGSSSSSSSSSDAEELQQQGIEAVAAAATGAASCTVPTSQQAAAAAAAAAAEAAAELEKEEAAAAAGEGAAAGNAAKAAYTAPDTAEDGSSSFNRGTTSEKLTRCQLLEQQQELEQQQQQKGKGGYVQKRVAQLMQLLPLGTGSSGYTTSKSAATAASAASAAEASGVQWGPSGPVMARGVRQPTAAAGRTGHGGFDEQQHGLSAPSESTFAVADSVLPCSSSSSSSSSNYYSNAASVEDAAAEVPPAVSGAVPARWSGEVLNGITDAAATSAAAAAAADPPAMPDSPGHSVQGSKQRGAVVCYAGAVDQQVIAEAAEAEKLKIILRTKHISQPRAYTSRRPANTVQITDTNALPDTDWAGAAAPPPAAAAATAAGITAAGYVVLHSDLEWPPRSAGSSSSTGGTAAAAAAAGTGAAALAGAAAAAGGTAAQWAPVSYKSQYAHASSNSSSSSVIGSALLDLLPVPKTRHQHEAQQDARLSRAASACSSLEVEERWGLSGAIAGPPARSNSSSSSSSDSFTSLSSACSGQQWEERWGLSGALPAPPARPDSPGTSFTRPSEYKRHHWWQQFNNVFNSSDLLAGSSPAAKCVSNDAGLCRVCSKPATTHCPWCESVKYW</sequence>
<evidence type="ECO:0000313" key="2">
    <source>
        <dbReference type="EMBL" id="SZX75134.1"/>
    </source>
</evidence>